<name>D5U800_BRAM5</name>
<protein>
    <recommendedName>
        <fullName evidence="4">MacB-like periplasmic core domain-containing protein</fullName>
    </recommendedName>
</protein>
<keyword evidence="1" id="KW-0812">Transmembrane</keyword>
<feature type="transmembrane region" description="Helical" evidence="1">
    <location>
        <begin position="662"/>
        <end position="680"/>
    </location>
</feature>
<dbReference type="Proteomes" id="UP000001915">
    <property type="component" value="Chromosome"/>
</dbReference>
<dbReference type="KEGG" id="brm:Bmur_0724"/>
<organism evidence="2 3">
    <name type="scientific">Brachyspira murdochii (strain ATCC 51284 / DSM 12563 / 56-150)</name>
    <name type="common">Serpulina murdochii</name>
    <dbReference type="NCBI Taxonomy" id="526224"/>
    <lineage>
        <taxon>Bacteria</taxon>
        <taxon>Pseudomonadati</taxon>
        <taxon>Spirochaetota</taxon>
        <taxon>Spirochaetia</taxon>
        <taxon>Brachyspirales</taxon>
        <taxon>Brachyspiraceae</taxon>
        <taxon>Brachyspira</taxon>
    </lineage>
</organism>
<sequence>MIKSNILTLIISIIITLTAFLTINYSTNKDTDTSLSYINIMNTNYKNSRDYALDEYYIYDYKDKVNKLKEVFKSNPITARLKYRASLISYIGEEEIVINGIDIKNDNEVFDILKNETAKNFDSSNSIIISKSIASVLDVNTNDTVILKLITKTGHYNAEEYTIIEISEKLDYNYALIDIDNLNNFIGMKDAATEVYVKKNIMDFNNYNNDIKTIFGDDFYIYSKSDILGENYNISEDNKIINIYILLVYLFVLFSVFLFINSYTVRTYKILLKSKVLFSFIGFIISFIIYFIIVKLYYKTDFIFNYIYACMLAVNILSVLSSNLKYNILENLFIVKEENYNKNKNLLIVIGLSFTYALVFILLYLSFISFTNNISNNKKLESIVRIVKDNTSENTFLFNGSVDDNIYNMLYREIESYDRYAEIERVFNFPVGVVIRTGSIASRVYTYEKNILESGLSISNIIIEGEIFESPKREIIIGKDLANYLNLKIGDALSLIAKASRGWLETGYFYVSGIYDLKDRNYDIIGDITAMNSFIHLKEGDKSPYNESIIVFSDNDNMYSLLAKSDFVNSNNLRAVSANEEYYTEHSGLDKNIVILFIISLAFTLSLLSSSILSIFHRRLSKFIMGWYKKVLLNVLYLVSLLSSIVVSVLIIFILIPFSLKFLLFSISISVLSFVLSLLISNYNNI</sequence>
<reference evidence="2 3" key="1">
    <citation type="journal article" date="2010" name="Stand. Genomic Sci.">
        <title>Complete genome sequence of Brachyspira murdochii type strain (56-150).</title>
        <authorList>
            <person name="Pati A."/>
            <person name="Sikorski J."/>
            <person name="Gronow S."/>
            <person name="Munk C."/>
            <person name="Lapidus A."/>
            <person name="Copeland A."/>
            <person name="Glavina Del Tio T."/>
            <person name="Nolan M."/>
            <person name="Lucas S."/>
            <person name="Chen F."/>
            <person name="Tice H."/>
            <person name="Cheng J.F."/>
            <person name="Han C."/>
            <person name="Detter J.C."/>
            <person name="Bruce D."/>
            <person name="Tapia R."/>
            <person name="Goodwin L."/>
            <person name="Pitluck S."/>
            <person name="Liolios K."/>
            <person name="Ivanova N."/>
            <person name="Mavromatis K."/>
            <person name="Mikhailova N."/>
            <person name="Chen A."/>
            <person name="Palaniappan K."/>
            <person name="Land M."/>
            <person name="Hauser L."/>
            <person name="Chang Y.J."/>
            <person name="Jeffries C.D."/>
            <person name="Spring S."/>
            <person name="Rohde M."/>
            <person name="Goker M."/>
            <person name="Bristow J."/>
            <person name="Eisen J.A."/>
            <person name="Markowitz V."/>
            <person name="Hugenholtz P."/>
            <person name="Kyrpides N.C."/>
            <person name="Klenk H.P."/>
        </authorList>
    </citation>
    <scope>NUCLEOTIDE SEQUENCE [LARGE SCALE GENOMIC DNA]</scope>
    <source>
        <strain evidence="3">ATCC 51284 / DSM 12563 / 56-150</strain>
    </source>
</reference>
<feature type="transmembrane region" description="Helical" evidence="1">
    <location>
        <begin position="7"/>
        <end position="26"/>
    </location>
</feature>
<dbReference type="RefSeq" id="WP_013113249.1">
    <property type="nucleotide sequence ID" value="NC_014150.1"/>
</dbReference>
<feature type="transmembrane region" description="Helical" evidence="1">
    <location>
        <begin position="635"/>
        <end position="656"/>
    </location>
</feature>
<evidence type="ECO:0000256" key="1">
    <source>
        <dbReference type="SAM" id="Phobius"/>
    </source>
</evidence>
<feature type="transmembrane region" description="Helical" evidence="1">
    <location>
        <begin position="243"/>
        <end position="264"/>
    </location>
</feature>
<dbReference type="PANTHER" id="PTHR30489">
    <property type="entry name" value="LIPOPROTEIN-RELEASING SYSTEM TRANSMEMBRANE PROTEIN LOLE"/>
    <property type="match status" value="1"/>
</dbReference>
<dbReference type="EMBL" id="CP001959">
    <property type="protein sequence ID" value="ADG70823.1"/>
    <property type="molecule type" value="Genomic_DNA"/>
</dbReference>
<feature type="transmembrane region" description="Helical" evidence="1">
    <location>
        <begin position="303"/>
        <end position="324"/>
    </location>
</feature>
<evidence type="ECO:0008006" key="4">
    <source>
        <dbReference type="Google" id="ProtNLM"/>
    </source>
</evidence>
<keyword evidence="1" id="KW-0472">Membrane</keyword>
<gene>
    <name evidence="2" type="ordered locus">Bmur_0724</name>
</gene>
<dbReference type="eggNOG" id="COG4591">
    <property type="taxonomic scope" value="Bacteria"/>
</dbReference>
<evidence type="ECO:0000313" key="3">
    <source>
        <dbReference type="Proteomes" id="UP000001915"/>
    </source>
</evidence>
<dbReference type="AlphaFoldDB" id="D5U800"/>
<dbReference type="PANTHER" id="PTHR30489:SF0">
    <property type="entry name" value="LIPOPROTEIN-RELEASING SYSTEM TRANSMEMBRANE PROTEIN LOLE"/>
    <property type="match status" value="1"/>
</dbReference>
<proteinExistence type="predicted"/>
<feature type="transmembrane region" description="Helical" evidence="1">
    <location>
        <begin position="345"/>
        <end position="367"/>
    </location>
</feature>
<dbReference type="HOGENOM" id="CLU_400996_0_0_12"/>
<feature type="transmembrane region" description="Helical" evidence="1">
    <location>
        <begin position="593"/>
        <end position="615"/>
    </location>
</feature>
<keyword evidence="1" id="KW-1133">Transmembrane helix</keyword>
<dbReference type="GO" id="GO:0098797">
    <property type="term" value="C:plasma membrane protein complex"/>
    <property type="evidence" value="ECO:0007669"/>
    <property type="project" value="TreeGrafter"/>
</dbReference>
<evidence type="ECO:0000313" key="2">
    <source>
        <dbReference type="EMBL" id="ADG70823.1"/>
    </source>
</evidence>
<dbReference type="InterPro" id="IPR051447">
    <property type="entry name" value="Lipoprotein-release_system"/>
</dbReference>
<dbReference type="STRING" id="526224.Bmur_0724"/>
<dbReference type="GO" id="GO:0044874">
    <property type="term" value="P:lipoprotein localization to outer membrane"/>
    <property type="evidence" value="ECO:0007669"/>
    <property type="project" value="TreeGrafter"/>
</dbReference>
<feature type="transmembrane region" description="Helical" evidence="1">
    <location>
        <begin position="276"/>
        <end position="297"/>
    </location>
</feature>
<accession>D5U800</accession>
<dbReference type="OrthoDB" id="305048at2"/>